<dbReference type="PANTHER" id="PTHR18871:SF2">
    <property type="entry name" value="CENTROSOMAL PROTEIN OF 112 KDA"/>
    <property type="match status" value="1"/>
</dbReference>
<evidence type="ECO:0000313" key="3">
    <source>
        <dbReference type="EMBL" id="CAI2367229.1"/>
    </source>
</evidence>
<sequence length="482" mass="56078">MDEFVKDKSDEKFLQYMREVEERYQDFGRHERIRIEQWSKKLCQVTTNPAWKRNRNLYAMILTDCVLNGKLTKPFTQVPPDAHLPVLNKAEISSRFSAKFKAFQKTLSSLQSNKNTEEAEDLENADPQMLDIHIQSARSLSRADGTREPKRFIKTRGTSKSKISSYAKRSIYGNKQRSKERSSSIGRKDSYDPNLDNIESHPLYKEEANKGKKKSKRKGKVTLLKNSARDKLRQELENEPLQDERGRNSDLRHEDNQISATRQLELKDDEINKHKSEIDVLNITIKHLHEVLKEKTSLTMEQQREIITLNQRINELSFENTQLKAQNSIMVGRRHAEEASRLESQEFSHLNNDGHRLNFEEKKTFNDIDENEKLRLMQETETLLNRSREDSARDFPLSDDRANHQPINLVSSNYLLERNHGSLDYHGENMARQNEISKEYDRNPGPSCGYLDDNLGHMRTDPIIVEENLNESGTISLDPANI</sequence>
<dbReference type="Pfam" id="PF14846">
    <property type="entry name" value="DUF4485"/>
    <property type="match status" value="1"/>
</dbReference>
<evidence type="ECO:0000256" key="1">
    <source>
        <dbReference type="SAM" id="MobiDB-lite"/>
    </source>
</evidence>
<proteinExistence type="predicted"/>
<feature type="domain" description="DUF4485" evidence="2">
    <location>
        <begin position="10"/>
        <end position="89"/>
    </location>
</feature>
<dbReference type="AlphaFoldDB" id="A0AAD1UED1"/>
<gene>
    <name evidence="3" type="ORF">ECRASSUSDP1_LOCUS8509</name>
</gene>
<comment type="caution">
    <text evidence="3">The sequence shown here is derived from an EMBL/GenBank/DDBJ whole genome shotgun (WGS) entry which is preliminary data.</text>
</comment>
<feature type="compositionally biased region" description="Basic and acidic residues" evidence="1">
    <location>
        <begin position="198"/>
        <end position="210"/>
    </location>
</feature>
<evidence type="ECO:0000259" key="2">
    <source>
        <dbReference type="Pfam" id="PF14846"/>
    </source>
</evidence>
<feature type="compositionally biased region" description="Basic and acidic residues" evidence="1">
    <location>
        <begin position="177"/>
        <end position="191"/>
    </location>
</feature>
<dbReference type="EMBL" id="CAMPGE010008330">
    <property type="protein sequence ID" value="CAI2367229.1"/>
    <property type="molecule type" value="Genomic_DNA"/>
</dbReference>
<dbReference type="PANTHER" id="PTHR18871">
    <property type="entry name" value="CENTROSOMAL PROTEIN OF 112 KDA"/>
    <property type="match status" value="1"/>
</dbReference>
<dbReference type="Proteomes" id="UP001295684">
    <property type="component" value="Unassembled WGS sequence"/>
</dbReference>
<evidence type="ECO:0000313" key="4">
    <source>
        <dbReference type="Proteomes" id="UP001295684"/>
    </source>
</evidence>
<dbReference type="InterPro" id="IPR027831">
    <property type="entry name" value="DUF4485"/>
</dbReference>
<keyword evidence="4" id="KW-1185">Reference proteome</keyword>
<dbReference type="InterPro" id="IPR055310">
    <property type="entry name" value="CEP112"/>
</dbReference>
<feature type="compositionally biased region" description="Basic residues" evidence="1">
    <location>
        <begin position="211"/>
        <end position="220"/>
    </location>
</feature>
<organism evidence="3 4">
    <name type="scientific">Euplotes crassus</name>
    <dbReference type="NCBI Taxonomy" id="5936"/>
    <lineage>
        <taxon>Eukaryota</taxon>
        <taxon>Sar</taxon>
        <taxon>Alveolata</taxon>
        <taxon>Ciliophora</taxon>
        <taxon>Intramacronucleata</taxon>
        <taxon>Spirotrichea</taxon>
        <taxon>Hypotrichia</taxon>
        <taxon>Euplotida</taxon>
        <taxon>Euplotidae</taxon>
        <taxon>Moneuplotes</taxon>
    </lineage>
</organism>
<name>A0AAD1UED1_EUPCR</name>
<reference evidence="3" key="1">
    <citation type="submission" date="2023-07" db="EMBL/GenBank/DDBJ databases">
        <authorList>
            <consortium name="AG Swart"/>
            <person name="Singh M."/>
            <person name="Singh A."/>
            <person name="Seah K."/>
            <person name="Emmerich C."/>
        </authorList>
    </citation>
    <scope>NUCLEOTIDE SEQUENCE</scope>
    <source>
        <strain evidence="3">DP1</strain>
    </source>
</reference>
<protein>
    <recommendedName>
        <fullName evidence="2">DUF4485 domain-containing protein</fullName>
    </recommendedName>
</protein>
<feature type="compositionally biased region" description="Basic and acidic residues" evidence="1">
    <location>
        <begin position="227"/>
        <end position="255"/>
    </location>
</feature>
<feature type="region of interest" description="Disordered" evidence="1">
    <location>
        <begin position="137"/>
        <end position="255"/>
    </location>
</feature>
<accession>A0AAD1UED1</accession>